<comment type="function">
    <text evidence="11">Plays a major role in protein secretion by helping the post-translocational extracellular folding of several secreted proteins.</text>
</comment>
<dbReference type="Gene3D" id="3.10.50.40">
    <property type="match status" value="1"/>
</dbReference>
<dbReference type="GO" id="GO:0005886">
    <property type="term" value="C:plasma membrane"/>
    <property type="evidence" value="ECO:0007669"/>
    <property type="project" value="UniProtKB-SubCell"/>
</dbReference>
<dbReference type="GO" id="GO:0003755">
    <property type="term" value="F:peptidyl-prolyl cis-trans isomerase activity"/>
    <property type="evidence" value="ECO:0007669"/>
    <property type="project" value="UniProtKB-UniRule"/>
</dbReference>
<accession>A0A549YIX3</accession>
<sequence length="301" mass="34303">MKKIAIAVTLTASVFTLAACNSGDDSKVVAETDAGNVTKDEFYQELKERYGETVLREMITVEVLDDKYDVSEKQIDKEVQNVKDQLGNQFQTALNRQGFKDEQAFRKMLKLSLLQEEAVAEDMDISEKEMKEKYERMKNEVQAQHILVQDEKTAKEVKKKLDNGGDFAKLAKEYSEDTKTKDEGGKLGYFSTGKMTPAFEDKAYSMETGKISEPVKTDYGYHIIKVTDKRETEKDIGSFKDNKDGIRRDIINQRMDVQKAREKVNGLLNDANIDVKAKDLKGIFAQEASNQKEEQDKEEDK</sequence>
<evidence type="ECO:0000256" key="10">
    <source>
        <dbReference type="ARBA" id="ARBA00023288"/>
    </source>
</evidence>
<dbReference type="PROSITE" id="PS50198">
    <property type="entry name" value="PPIC_PPIASE_2"/>
    <property type="match status" value="1"/>
</dbReference>
<evidence type="ECO:0000256" key="12">
    <source>
        <dbReference type="SAM" id="SignalP"/>
    </source>
</evidence>
<keyword evidence="5 11" id="KW-0732">Signal</keyword>
<evidence type="ECO:0000256" key="2">
    <source>
        <dbReference type="ARBA" id="ARBA00004193"/>
    </source>
</evidence>
<comment type="catalytic activity">
    <reaction evidence="1 11">
        <text>[protein]-peptidylproline (omega=180) = [protein]-peptidylproline (omega=0)</text>
        <dbReference type="Rhea" id="RHEA:16237"/>
        <dbReference type="Rhea" id="RHEA-COMP:10747"/>
        <dbReference type="Rhea" id="RHEA-COMP:10748"/>
        <dbReference type="ChEBI" id="CHEBI:83833"/>
        <dbReference type="ChEBI" id="CHEBI:83834"/>
        <dbReference type="EC" id="5.2.1.8"/>
    </reaction>
</comment>
<reference evidence="14 15" key="1">
    <citation type="submission" date="2019-07" db="EMBL/GenBank/DDBJ databases">
        <title>Genomic analysis of Lentibacillus sp. NKC851-2.</title>
        <authorList>
            <person name="Oh Y.J."/>
        </authorList>
    </citation>
    <scope>NUCLEOTIDE SEQUENCE [LARGE SCALE GENOMIC DNA]</scope>
    <source>
        <strain evidence="14 15">NKC851-2</strain>
    </source>
</reference>
<keyword evidence="15" id="KW-1185">Reference proteome</keyword>
<evidence type="ECO:0000256" key="3">
    <source>
        <dbReference type="ARBA" id="ARBA00006071"/>
    </source>
</evidence>
<dbReference type="PANTHER" id="PTHR47245">
    <property type="entry name" value="PEPTIDYLPROLYL ISOMERASE"/>
    <property type="match status" value="1"/>
</dbReference>
<evidence type="ECO:0000313" key="14">
    <source>
        <dbReference type="EMBL" id="TRM11835.1"/>
    </source>
</evidence>
<keyword evidence="4 11" id="KW-1003">Cell membrane</keyword>
<dbReference type="AlphaFoldDB" id="A0A549YIX3"/>
<dbReference type="Proteomes" id="UP000319280">
    <property type="component" value="Unassembled WGS sequence"/>
</dbReference>
<protein>
    <recommendedName>
        <fullName evidence="11">Foldase protein PrsA</fullName>
        <ecNumber evidence="11">5.2.1.8</ecNumber>
    </recommendedName>
</protein>
<organism evidence="14 15">
    <name type="scientific">Lentibacillus cibarius</name>
    <dbReference type="NCBI Taxonomy" id="2583219"/>
    <lineage>
        <taxon>Bacteria</taxon>
        <taxon>Bacillati</taxon>
        <taxon>Bacillota</taxon>
        <taxon>Bacilli</taxon>
        <taxon>Bacillales</taxon>
        <taxon>Bacillaceae</taxon>
        <taxon>Lentibacillus</taxon>
    </lineage>
</organism>
<dbReference type="EC" id="5.2.1.8" evidence="11"/>
<keyword evidence="8 11" id="KW-0564">Palmitate</keyword>
<comment type="similarity">
    <text evidence="3 11">Belongs to the PrsA family.</text>
</comment>
<feature type="chain" id="PRO_5038667056" description="Foldase protein PrsA" evidence="12">
    <location>
        <begin position="19"/>
        <end position="301"/>
    </location>
</feature>
<dbReference type="EMBL" id="VJMZ01000001">
    <property type="protein sequence ID" value="TRM11835.1"/>
    <property type="molecule type" value="Genomic_DNA"/>
</dbReference>
<dbReference type="GO" id="GO:0006457">
    <property type="term" value="P:protein folding"/>
    <property type="evidence" value="ECO:0007669"/>
    <property type="project" value="UniProtKB-UniRule"/>
</dbReference>
<evidence type="ECO:0000256" key="5">
    <source>
        <dbReference type="ARBA" id="ARBA00022729"/>
    </source>
</evidence>
<feature type="signal peptide" evidence="12">
    <location>
        <begin position="1"/>
        <end position="18"/>
    </location>
</feature>
<dbReference type="PROSITE" id="PS01096">
    <property type="entry name" value="PPIC_PPIASE_1"/>
    <property type="match status" value="1"/>
</dbReference>
<evidence type="ECO:0000256" key="7">
    <source>
        <dbReference type="ARBA" id="ARBA00023136"/>
    </source>
</evidence>
<keyword evidence="6 11" id="KW-0697">Rotamase</keyword>
<dbReference type="InterPro" id="IPR023058">
    <property type="entry name" value="PPIase_PpiC_CS"/>
</dbReference>
<evidence type="ECO:0000256" key="4">
    <source>
        <dbReference type="ARBA" id="ARBA00022475"/>
    </source>
</evidence>
<dbReference type="SUPFAM" id="SSF109998">
    <property type="entry name" value="Triger factor/SurA peptide-binding domain-like"/>
    <property type="match status" value="1"/>
</dbReference>
<dbReference type="SUPFAM" id="SSF54534">
    <property type="entry name" value="FKBP-like"/>
    <property type="match status" value="1"/>
</dbReference>
<dbReference type="HAMAP" id="MF_01145">
    <property type="entry name" value="Foldase_PrsA"/>
    <property type="match status" value="1"/>
</dbReference>
<comment type="caution">
    <text evidence="14">The sequence shown here is derived from an EMBL/GenBank/DDBJ whole genome shotgun (WGS) entry which is preliminary data.</text>
</comment>
<name>A0A549YIX3_9BACI</name>
<dbReference type="InterPro" id="IPR050245">
    <property type="entry name" value="PrsA_foldase"/>
</dbReference>
<evidence type="ECO:0000256" key="11">
    <source>
        <dbReference type="HAMAP-Rule" id="MF_01145"/>
    </source>
</evidence>
<feature type="domain" description="PpiC" evidence="13">
    <location>
        <begin position="138"/>
        <end position="228"/>
    </location>
</feature>
<keyword evidence="7 11" id="KW-0472">Membrane</keyword>
<dbReference type="PROSITE" id="PS51257">
    <property type="entry name" value="PROKAR_LIPOPROTEIN"/>
    <property type="match status" value="1"/>
</dbReference>
<dbReference type="PANTHER" id="PTHR47245:SF1">
    <property type="entry name" value="FOLDASE PROTEIN PRSA"/>
    <property type="match status" value="1"/>
</dbReference>
<evidence type="ECO:0000256" key="8">
    <source>
        <dbReference type="ARBA" id="ARBA00023139"/>
    </source>
</evidence>
<dbReference type="InterPro" id="IPR000297">
    <property type="entry name" value="PPIase_PpiC"/>
</dbReference>
<evidence type="ECO:0000256" key="1">
    <source>
        <dbReference type="ARBA" id="ARBA00000971"/>
    </source>
</evidence>
<gene>
    <name evidence="11" type="primary">prsA</name>
    <name evidence="14" type="ORF">FH966_09165</name>
</gene>
<dbReference type="Pfam" id="PF00639">
    <property type="entry name" value="Rotamase"/>
    <property type="match status" value="1"/>
</dbReference>
<proteinExistence type="inferred from homology"/>
<dbReference type="RefSeq" id="WP_142790903.1">
    <property type="nucleotide sequence ID" value="NZ_VJMZ01000001.1"/>
</dbReference>
<comment type="subcellular location">
    <subcellularLocation>
        <location evidence="2 11">Cell membrane</location>
        <topology evidence="2 11">Lipid-anchor</topology>
    </subcellularLocation>
</comment>
<dbReference type="InterPro" id="IPR023059">
    <property type="entry name" value="Foldase_PrsA"/>
</dbReference>
<evidence type="ECO:0000256" key="9">
    <source>
        <dbReference type="ARBA" id="ARBA00023235"/>
    </source>
</evidence>
<evidence type="ECO:0000313" key="15">
    <source>
        <dbReference type="Proteomes" id="UP000319280"/>
    </source>
</evidence>
<evidence type="ECO:0000256" key="6">
    <source>
        <dbReference type="ARBA" id="ARBA00023110"/>
    </source>
</evidence>
<evidence type="ECO:0000259" key="13">
    <source>
        <dbReference type="PROSITE" id="PS50198"/>
    </source>
</evidence>
<keyword evidence="9 11" id="KW-0413">Isomerase</keyword>
<keyword evidence="10 11" id="KW-0449">Lipoprotein</keyword>
<dbReference type="InterPro" id="IPR027304">
    <property type="entry name" value="Trigger_fact/SurA_dom_sf"/>
</dbReference>
<dbReference type="InterPro" id="IPR046357">
    <property type="entry name" value="PPIase_dom_sf"/>
</dbReference>